<evidence type="ECO:0000256" key="1">
    <source>
        <dbReference type="SAM" id="MobiDB-lite"/>
    </source>
</evidence>
<evidence type="ECO:0000313" key="2">
    <source>
        <dbReference type="EMBL" id="GKX27847.1"/>
    </source>
</evidence>
<keyword evidence="3" id="KW-1185">Reference proteome</keyword>
<proteinExistence type="predicted"/>
<feature type="compositionally biased region" description="Polar residues" evidence="1">
    <location>
        <begin position="209"/>
        <end position="223"/>
    </location>
</feature>
<dbReference type="AlphaFoldDB" id="A0A9W5Y780"/>
<evidence type="ECO:0000313" key="3">
    <source>
        <dbReference type="Proteomes" id="UP001144256"/>
    </source>
</evidence>
<gene>
    <name evidence="2" type="ORF">SH1V18_03270</name>
</gene>
<feature type="compositionally biased region" description="Polar residues" evidence="1">
    <location>
        <begin position="157"/>
        <end position="174"/>
    </location>
</feature>
<organism evidence="2 3">
    <name type="scientific">Vallitalea longa</name>
    <dbReference type="NCBI Taxonomy" id="2936439"/>
    <lineage>
        <taxon>Bacteria</taxon>
        <taxon>Bacillati</taxon>
        <taxon>Bacillota</taxon>
        <taxon>Clostridia</taxon>
        <taxon>Lachnospirales</taxon>
        <taxon>Vallitaleaceae</taxon>
        <taxon>Vallitalea</taxon>
    </lineage>
</organism>
<sequence>MALTKMTDDLNIIKKLDNEPNDVGGLTPEVLKSTFDKGPNKIKNYINDTLIPETEDKFEELEGEGRTTETIKKNADNIDKNKKDINDLQVNKADKKTTYTKLEINDIDSDIKLSIKNNEKNISKLNNDKADKSNTYTKKEIDDKDTTLQGKIKSNEDNISSLNNDKADKSNTYTKGEVDSKNQDLQNKIGKNITDITSLKNNKADKSKVNQNSTNISNHIKSSNAHTANKISYSGKVPNTNNVSGALDTLQEDVNNFASGGTIEEVIHSRKDVDGHTHKNLKTHLDTWESKIKDNEKNLNESKEFRLNPTNSNATVISYPDNTKGLFYPEVKGVKPIYQSVKNGDFHDDTDKWVAKAGASAFVVNNTIAEFLPNQRYGRIEQNMPLTTGNKYFVYAQIKTGTGQSVRLAGANTLQGTGNFQENYKISTLSSSVDYFVFQIYKDDETASQKIYVKEALAINMTANGIENYTEEQMLEIVRNGYWEGLKTSALSYDLVSRGKNLFNVNTTIYNRSDVNKHTADIIDNKLVSQGLTLTNVPSVLVEVQPNTKYTLKFNDYTVPTKTLRCYGYSQKPTNNVFNVQSTVSDRRGQNNVSFTTHENENFLFIGFYEDSTVTKGMYISEVQLERNNTATPYEPYVETKTGFGSPRPLLCIGDIKDEINDNKKLIYRNSGAIVLDGTQHTSFSSKAPDGDSVRVYVDNAKSATGYETQSAILNDPRYSWSEISTHAGYNFNMYGGLLYLSLRFDDTPWDNSHIPTTSEIQSYFKSLHDNGNPLIVRYQLENPEVINDGEQGFKFPSPLPAYQNGDLVQIPTTIKEIHLNNENTIVMDFKCIEILELIDSDGNTLNGVIGDDKVTITLDNKYTGVVHSKCRRDPSTCLNIIPNGLIPGNVNKRVEQNTLGITDLNKDFDKEEKINDMVLLEHELAIGEQGTRLDNAENKVNKHDTQLTNMNNTIENQINNAIPGIRTQNAAIRIETRTSDPSNPEIGRIWLRTDL</sequence>
<dbReference type="RefSeq" id="WP_281811560.1">
    <property type="nucleotide sequence ID" value="NZ_BRLB01000001.1"/>
</dbReference>
<dbReference type="EMBL" id="BRLB01000001">
    <property type="protein sequence ID" value="GKX27847.1"/>
    <property type="molecule type" value="Genomic_DNA"/>
</dbReference>
<feature type="region of interest" description="Disordered" evidence="1">
    <location>
        <begin position="152"/>
        <end position="184"/>
    </location>
</feature>
<protein>
    <submittedName>
        <fullName evidence="2">Uncharacterized protein</fullName>
    </submittedName>
</protein>
<accession>A0A9W5Y780</accession>
<reference evidence="2" key="1">
    <citation type="submission" date="2022-06" db="EMBL/GenBank/DDBJ databases">
        <title>Vallitalea longa sp. nov., an anaerobic bacterium isolated from marine sediment.</title>
        <authorList>
            <person name="Hirano S."/>
            <person name="Terahara T."/>
            <person name="Mori K."/>
            <person name="Hamada M."/>
            <person name="Matsumoto R."/>
            <person name="Kobayashi T."/>
        </authorList>
    </citation>
    <scope>NUCLEOTIDE SEQUENCE</scope>
    <source>
        <strain evidence="2">SH18-1</strain>
    </source>
</reference>
<feature type="region of interest" description="Disordered" evidence="1">
    <location>
        <begin position="204"/>
        <end position="223"/>
    </location>
</feature>
<comment type="caution">
    <text evidence="2">The sequence shown here is derived from an EMBL/GenBank/DDBJ whole genome shotgun (WGS) entry which is preliminary data.</text>
</comment>
<name>A0A9W5Y780_9FIRM</name>
<dbReference type="Proteomes" id="UP001144256">
    <property type="component" value="Unassembled WGS sequence"/>
</dbReference>